<protein>
    <submittedName>
        <fullName evidence="5">AAA family ATPase</fullName>
    </submittedName>
</protein>
<gene>
    <name evidence="5" type="ORF">IR213_03955</name>
</gene>
<dbReference type="InterPro" id="IPR011335">
    <property type="entry name" value="Restrct_endonuc-II-like"/>
</dbReference>
<dbReference type="PANTHER" id="PTHR10887:SF495">
    <property type="entry name" value="HELICASE SENATAXIN ISOFORM X1-RELATED"/>
    <property type="match status" value="1"/>
</dbReference>
<feature type="domain" description="Restriction endonuclease type II-like" evidence="4">
    <location>
        <begin position="1367"/>
        <end position="1462"/>
    </location>
</feature>
<reference evidence="5" key="1">
    <citation type="submission" date="2020-11" db="EMBL/GenBank/DDBJ databases">
        <title>Genome of Flavobacterium soyangense.</title>
        <authorList>
            <person name="Liu Q."/>
            <person name="Xin Y.-H."/>
        </authorList>
    </citation>
    <scope>NUCLEOTIDE SEQUENCE</scope>
    <source>
        <strain evidence="5">CGMCC 1.13493</strain>
    </source>
</reference>
<sequence length="1938" mass="226213">MKKEKYLQIFNYLKEFSNLRSNPVRDINVQETQYPEKFWLNDIPVDDIFENIIRPDFNTENDYWIRIKKPKEPSNPEFAKLSEILEKWVDKLSLINDDNEPILKESIEIEGEILVVEDYPEVSKEFQNYINQKWIDDLIDYSEKVETYDSEYAEYQKLNNVYKQLFRIFNKTQQFGEEYELIIGTGLLNFKEDSDHPKIFRHILTQRVDINFEYSQKDSQIIISPNLESTVQIETDSILDLFDQFDSQNVIDAEKAVVNYIKEKEIDSIFGDLDDALKMFAEQVSPDGSYFNSVEKPQKTHSKPIISYSPALLLRKRNTKSFTALYEKILDNISNDTDEIDIPTINDLIGITPNISTNLSNGENSKYSSENEPIFFPKEYNDEQIEIIEKAKRNNKVLVQGPPGTGKSHTIANLICHLLANGKKILITAHTKRALEVLKDKLPKEFQDLAVNLLSGDSSSIQDLQKSVNSINDELSRADLYKYQSEIDELQKSLKATREKFAINRNELIGIKEKSTRKQEINPKYSGTLTQIAESLEKDSTIFEWYYDAFSDINDTQIIPNFKQYVELYEKYLTIDVAEFKYDIPDPNKLPTIEQIREYKNLKNNLLENYSPNDEHLSINCSDYEKLIQLLKDLKVFYNDVDSLQIDFSSNVISTYLNGNSYKWNQTLEHSTSILEKIDKYDLRKIDKDIEVSLPSGKSLKRLKKDAQTLLNHLREGNPLSGLSFKLKKSFLSKEIKERLYFIDEIRVNGSPCDTIEEFEIVLRDIAIQQDLLELSELWAKEIPEVNSLLNKFNYYKHIHSEVSKLLKIIDQSEALRKDIELFSNLKINPFEIRNLEKLIIESEYNNLLKQIEVFRKIFNEAEFHLNNINQHPIKENVLEDFKDINYKSYGETLKKIEKLDINKNQYQNYILIKGRVEKHLPLMLDSIQSDSFVKNNIQELENAILYRNAQKEINRLMDVDYEQQLILDLNELENKERKLIAQLGSKMAWAEVLKGLDEDKSLRQHLNAFAQFAIKARGKGKKATKFQKDVQKQMEKCKDSVPCWIMDFQKVAESIIPEQGMYDYVIIDEASQLGPDAIFLLYISKNIIIVGDDKQIAPENVGVDIDKMTPHIEKYLGDFEFKNCFHPAFSFFDFAKVFCDGMTVLQEHFRCMPEIIEFCNKHFYAPSGKGLYPLKQYSENRLEPLKSVFCANGYVEGKYAYIINAPEAYEIAETIAKLIEDERYNGKTFGIITLQGNQQSNQIENLLLKKIGEQEYFKRKILCGNSASFQGDERDIIFLSLISAHNHIGNARVRPEDERRFNVAVSRAKEQIWLFHSIQLEDLSNTNDLRYKLLDHFKNYNSKQPILSSPLERGLGTQPDPFDSWFEVDVYNDIVRNNFSVIPQYEVAKGRYRIDLVALFPDGTKIAIECDGDKWHGAEQYQNDLMRQKILERCGWQFFRVRGYEYYTNRIKALEPLWKMIPKIQEKKPVEIFTLSETISEDVNAFPTSIESIDNTSTEYIISDFLEDEIILQKEQSNSVSTGNYILRYFNLYKSGKYIMTNNEPLEADFVIPIKSSHTDGFLLQCYASGHINKLYVSVLLSKKIGKDYMNGLNKNDEISYLKIIESEKIIGINFIENGVRKFKAHLTENISSREQLQLQGYKVIYNDFEKIEYKILPLDILEDINRLVFHSFTANGKAIDNNYYDQEWSVLNQFLPKKVEKENKVEPKITYINKIKSTNRNESSYTLFDSKVELQSIVKLKYLNNDKLLTIQLVDYHPQKMEIINGVQKIYNKAPLSNSILGKYIGDKVKIGDTDSYVEILEIINTISDEILEFKEKSNTVVENIKSSKEFEYLPDSKLPIGKYVRKTLKEVITAIDRDELARLQRAVYSKDTFGILHPFLKKVLISETKKPKRYWKDPVRILGELFWVCSEWFENEINNDRPFYDAWLKKMRDKL</sequence>
<dbReference type="Proteomes" id="UP000646211">
    <property type="component" value="Unassembled WGS sequence"/>
</dbReference>
<evidence type="ECO:0000313" key="6">
    <source>
        <dbReference type="Proteomes" id="UP000646211"/>
    </source>
</evidence>
<feature type="domain" description="DNA2/NAM7 helicase helicase" evidence="2">
    <location>
        <begin position="380"/>
        <end position="522"/>
    </location>
</feature>
<dbReference type="GO" id="GO:0003677">
    <property type="term" value="F:DNA binding"/>
    <property type="evidence" value="ECO:0007669"/>
    <property type="project" value="InterPro"/>
</dbReference>
<comment type="caution">
    <text evidence="5">The sequence shown here is derived from an EMBL/GenBank/DDBJ whole genome shotgun (WGS) entry which is preliminary data.</text>
</comment>
<dbReference type="Gene3D" id="3.10.50.30">
    <property type="entry name" value="Transcription elongation factor, GreA/GreB, C-terminal domain"/>
    <property type="match status" value="1"/>
</dbReference>
<dbReference type="SUPFAM" id="SSF52540">
    <property type="entry name" value="P-loop containing nucleoside triphosphate hydrolases"/>
    <property type="match status" value="1"/>
</dbReference>
<feature type="coiled-coil region" evidence="1">
    <location>
        <begin position="480"/>
        <end position="507"/>
    </location>
</feature>
<accession>A0A930XUZ1</accession>
<dbReference type="InterPro" id="IPR049468">
    <property type="entry name" value="Restrct_endonuc-II-like_dom"/>
</dbReference>
<dbReference type="InterPro" id="IPR041677">
    <property type="entry name" value="DNA2/NAM7_AAA_11"/>
</dbReference>
<feature type="domain" description="DNA2/NAM7 helicase-like C-terminal" evidence="3">
    <location>
        <begin position="1143"/>
        <end position="1315"/>
    </location>
</feature>
<dbReference type="Pfam" id="PF13087">
    <property type="entry name" value="AAA_12"/>
    <property type="match status" value="1"/>
</dbReference>
<dbReference type="SUPFAM" id="SSF54534">
    <property type="entry name" value="FKBP-like"/>
    <property type="match status" value="1"/>
</dbReference>
<dbReference type="CDD" id="cd18808">
    <property type="entry name" value="SF1_C_Upf1"/>
    <property type="match status" value="1"/>
</dbReference>
<evidence type="ECO:0000259" key="4">
    <source>
        <dbReference type="Pfam" id="PF18741"/>
    </source>
</evidence>
<dbReference type="InterPro" id="IPR047187">
    <property type="entry name" value="SF1_C_Upf1"/>
</dbReference>
<dbReference type="Gene3D" id="3.40.50.300">
    <property type="entry name" value="P-loop containing nucleotide triphosphate hydrolases"/>
    <property type="match status" value="3"/>
</dbReference>
<keyword evidence="6" id="KW-1185">Reference proteome</keyword>
<keyword evidence="1" id="KW-0175">Coiled coil</keyword>
<dbReference type="PANTHER" id="PTHR10887">
    <property type="entry name" value="DNA2/NAM7 HELICASE FAMILY"/>
    <property type="match status" value="1"/>
</dbReference>
<dbReference type="Pfam" id="PF18741">
    <property type="entry name" value="MTES_1575"/>
    <property type="match status" value="1"/>
</dbReference>
<dbReference type="InterPro" id="IPR027417">
    <property type="entry name" value="P-loop_NTPase"/>
</dbReference>
<dbReference type="GO" id="GO:0004386">
    <property type="term" value="F:helicase activity"/>
    <property type="evidence" value="ECO:0007669"/>
    <property type="project" value="InterPro"/>
</dbReference>
<dbReference type="InterPro" id="IPR045055">
    <property type="entry name" value="DNA2/NAM7-like"/>
</dbReference>
<evidence type="ECO:0000259" key="3">
    <source>
        <dbReference type="Pfam" id="PF13087"/>
    </source>
</evidence>
<dbReference type="InterPro" id="IPR036953">
    <property type="entry name" value="GreA/GreB_C_sf"/>
</dbReference>
<dbReference type="Gene3D" id="3.40.960.10">
    <property type="entry name" value="VSR Endonuclease"/>
    <property type="match status" value="1"/>
</dbReference>
<dbReference type="RefSeq" id="WP_194311008.1">
    <property type="nucleotide sequence ID" value="NZ_JADHEC010000005.1"/>
</dbReference>
<organism evidence="5 6">
    <name type="scientific">Flavobacterium soyangense</name>
    <dbReference type="NCBI Taxonomy" id="2023265"/>
    <lineage>
        <taxon>Bacteria</taxon>
        <taxon>Pseudomonadati</taxon>
        <taxon>Bacteroidota</taxon>
        <taxon>Flavobacteriia</taxon>
        <taxon>Flavobacteriales</taxon>
        <taxon>Flavobacteriaceae</taxon>
        <taxon>Flavobacterium</taxon>
    </lineage>
</organism>
<dbReference type="InterPro" id="IPR041679">
    <property type="entry name" value="DNA2/NAM7-like_C"/>
</dbReference>
<evidence type="ECO:0000313" key="5">
    <source>
        <dbReference type="EMBL" id="MBF2707746.1"/>
    </source>
</evidence>
<dbReference type="SUPFAM" id="SSF52980">
    <property type="entry name" value="Restriction endonuclease-like"/>
    <property type="match status" value="1"/>
</dbReference>
<evidence type="ECO:0000256" key="1">
    <source>
        <dbReference type="SAM" id="Coils"/>
    </source>
</evidence>
<dbReference type="EMBL" id="JADHEC010000005">
    <property type="protein sequence ID" value="MBF2707746.1"/>
    <property type="molecule type" value="Genomic_DNA"/>
</dbReference>
<name>A0A930XUZ1_9FLAO</name>
<dbReference type="Pfam" id="PF13086">
    <property type="entry name" value="AAA_11"/>
    <property type="match status" value="1"/>
</dbReference>
<dbReference type="GO" id="GO:0032784">
    <property type="term" value="P:regulation of DNA-templated transcription elongation"/>
    <property type="evidence" value="ECO:0007669"/>
    <property type="project" value="InterPro"/>
</dbReference>
<proteinExistence type="predicted"/>
<evidence type="ECO:0000259" key="2">
    <source>
        <dbReference type="Pfam" id="PF13086"/>
    </source>
</evidence>